<organism evidence="2 3">
    <name type="scientific">Xanthomonas translucens pv. translucens DSM 18974</name>
    <dbReference type="NCBI Taxonomy" id="1261556"/>
    <lineage>
        <taxon>Bacteria</taxon>
        <taxon>Pseudomonadati</taxon>
        <taxon>Pseudomonadota</taxon>
        <taxon>Gammaproteobacteria</taxon>
        <taxon>Lysobacterales</taxon>
        <taxon>Lysobacteraceae</taxon>
        <taxon>Xanthomonas</taxon>
        <taxon>Xanthomonas translucens group</taxon>
    </lineage>
</organism>
<keyword evidence="1" id="KW-1133">Transmembrane helix</keyword>
<keyword evidence="1" id="KW-0812">Transmembrane</keyword>
<evidence type="ECO:0000256" key="1">
    <source>
        <dbReference type="SAM" id="Phobius"/>
    </source>
</evidence>
<gene>
    <name evidence="2" type="ORF">BN444_01674</name>
</gene>
<evidence type="ECO:0000313" key="2">
    <source>
        <dbReference type="EMBL" id="SCB06751.1"/>
    </source>
</evidence>
<name>A0A1C3TU76_XANCT</name>
<reference evidence="3" key="1">
    <citation type="submission" date="2016-07" db="EMBL/GenBank/DDBJ databases">
        <authorList>
            <person name="Jaenicke Sebastian"/>
        </authorList>
    </citation>
    <scope>NUCLEOTIDE SEQUENCE [LARGE SCALE GENOMIC DNA]</scope>
</reference>
<proteinExistence type="predicted"/>
<evidence type="ECO:0000313" key="3">
    <source>
        <dbReference type="Proteomes" id="UP000093071"/>
    </source>
</evidence>
<accession>A0A1C3TU76</accession>
<protein>
    <submittedName>
        <fullName evidence="2">Hypothetical membrane protein</fullName>
    </submittedName>
</protein>
<dbReference type="PATRIC" id="fig|1261556.5.peg.4277"/>
<dbReference type="EMBL" id="LT604072">
    <property type="protein sequence ID" value="SCB06751.1"/>
    <property type="molecule type" value="Genomic_DNA"/>
</dbReference>
<dbReference type="Proteomes" id="UP000093071">
    <property type="component" value="Chromosome I"/>
</dbReference>
<dbReference type="AlphaFoldDB" id="A0A1C3TU76"/>
<sequence length="69" mass="7692">MHRAGHSADRMLHAVSDSRARTAQRISMLRCRQPVSYVPVFLMAGSAYLLALLQWLAPPLQPARLQAHA</sequence>
<feature type="transmembrane region" description="Helical" evidence="1">
    <location>
        <begin position="35"/>
        <end position="57"/>
    </location>
</feature>
<keyword evidence="1" id="KW-0472">Membrane</keyword>